<keyword evidence="3" id="KW-1185">Reference proteome</keyword>
<sequence length="166" mass="19317">MELREKTTHEQDLFITIILKNWLLQVKRGKVLLDGISEDEIMKEVAPGKNRGIYIVGHIIAYHDLMGEILGYGKRKYPQLQPIFIEAADKSGLEMPGYAELKALYEDVHKHIAEQLEVLPTEQWYQRHEAMTDEDFKKDPTRNKLNVLVSRISHLAYHLGQLRLLK</sequence>
<dbReference type="Pfam" id="PF12867">
    <property type="entry name" value="DinB_2"/>
    <property type="match status" value="1"/>
</dbReference>
<dbReference type="Gene3D" id="1.20.120.450">
    <property type="entry name" value="dinb family like domain"/>
    <property type="match status" value="1"/>
</dbReference>
<reference evidence="3" key="1">
    <citation type="submission" date="2016-10" db="EMBL/GenBank/DDBJ databases">
        <authorList>
            <person name="Varghese N."/>
            <person name="Submissions S."/>
        </authorList>
    </citation>
    <scope>NUCLEOTIDE SEQUENCE [LARGE SCALE GENOMIC DNA]</scope>
    <source>
        <strain evidence="3">DSM 19684</strain>
    </source>
</reference>
<proteinExistence type="predicted"/>
<evidence type="ECO:0000313" key="3">
    <source>
        <dbReference type="Proteomes" id="UP000199203"/>
    </source>
</evidence>
<evidence type="ECO:0000259" key="1">
    <source>
        <dbReference type="Pfam" id="PF12867"/>
    </source>
</evidence>
<dbReference type="InterPro" id="IPR034660">
    <property type="entry name" value="DinB/YfiT-like"/>
</dbReference>
<dbReference type="SUPFAM" id="SSF109854">
    <property type="entry name" value="DinB/YfiT-like putative metalloenzymes"/>
    <property type="match status" value="1"/>
</dbReference>
<organism evidence="2 3">
    <name type="scientific">Epilithonimonas hungarica</name>
    <dbReference type="NCBI Taxonomy" id="454006"/>
    <lineage>
        <taxon>Bacteria</taxon>
        <taxon>Pseudomonadati</taxon>
        <taxon>Bacteroidota</taxon>
        <taxon>Flavobacteriia</taxon>
        <taxon>Flavobacteriales</taxon>
        <taxon>Weeksellaceae</taxon>
        <taxon>Chryseobacterium group</taxon>
        <taxon>Epilithonimonas</taxon>
    </lineage>
</organism>
<dbReference type="OrthoDB" id="948294at2"/>
<feature type="domain" description="DinB-like" evidence="1">
    <location>
        <begin position="32"/>
        <end position="162"/>
    </location>
</feature>
<name>A0A1G7S549_9FLAO</name>
<evidence type="ECO:0000313" key="2">
    <source>
        <dbReference type="EMBL" id="SDG18111.1"/>
    </source>
</evidence>
<dbReference type="AlphaFoldDB" id="A0A1G7S549"/>
<protein>
    <submittedName>
        <fullName evidence="2">DinB superfamily protein</fullName>
    </submittedName>
</protein>
<dbReference type="EMBL" id="FNBH01000003">
    <property type="protein sequence ID" value="SDG18111.1"/>
    <property type="molecule type" value="Genomic_DNA"/>
</dbReference>
<dbReference type="RefSeq" id="WP_089874100.1">
    <property type="nucleotide sequence ID" value="NZ_FNBH01000003.1"/>
</dbReference>
<dbReference type="Proteomes" id="UP000199203">
    <property type="component" value="Unassembled WGS sequence"/>
</dbReference>
<dbReference type="InterPro" id="IPR024775">
    <property type="entry name" value="DinB-like"/>
</dbReference>
<dbReference type="STRING" id="454006.SAMN05421825_2874"/>
<gene>
    <name evidence="2" type="ORF">SAMN05421825_2874</name>
</gene>
<accession>A0A1G7S549</accession>